<dbReference type="KEGG" id="sfc:Spiaf_0477"/>
<evidence type="ECO:0000256" key="1">
    <source>
        <dbReference type="ARBA" id="ARBA00022741"/>
    </source>
</evidence>
<evidence type="ECO:0000256" key="4">
    <source>
        <dbReference type="HAMAP-Rule" id="MF_01928"/>
    </source>
</evidence>
<evidence type="ECO:0000313" key="6">
    <source>
        <dbReference type="EMBL" id="AFG36580.1"/>
    </source>
</evidence>
<dbReference type="PANTHER" id="PTHR11609:SF5">
    <property type="entry name" value="PHOSPHORIBOSYLAMINOIMIDAZOLE CARBOXYLASE"/>
    <property type="match status" value="1"/>
</dbReference>
<feature type="binding site" evidence="4">
    <location>
        <begin position="202"/>
        <end position="205"/>
    </location>
    <ligand>
        <name>ATP</name>
        <dbReference type="ChEBI" id="CHEBI:30616"/>
    </ligand>
</feature>
<dbReference type="UniPathway" id="UPA00074">
    <property type="reaction ID" value="UER00942"/>
</dbReference>
<accession>H9UGD7</accession>
<comment type="similarity">
    <text evidence="4">Belongs to the PurK/PurT family.</text>
</comment>
<comment type="caution">
    <text evidence="4">Lacks conserved residue(s) required for the propagation of feature annotation.</text>
</comment>
<comment type="catalytic activity">
    <reaction evidence="4">
        <text>5-amino-1-(5-phospho-beta-D-ribosyl)imidazole + hydrogencarbonate + ATP = 5-carboxyamino-1-(5-phospho-D-ribosyl)imidazole + ADP + phosphate + 2 H(+)</text>
        <dbReference type="Rhea" id="RHEA:19317"/>
        <dbReference type="ChEBI" id="CHEBI:15378"/>
        <dbReference type="ChEBI" id="CHEBI:17544"/>
        <dbReference type="ChEBI" id="CHEBI:30616"/>
        <dbReference type="ChEBI" id="CHEBI:43474"/>
        <dbReference type="ChEBI" id="CHEBI:58730"/>
        <dbReference type="ChEBI" id="CHEBI:137981"/>
        <dbReference type="ChEBI" id="CHEBI:456216"/>
        <dbReference type="EC" id="6.3.4.18"/>
    </reaction>
</comment>
<dbReference type="Pfam" id="PF17769">
    <property type="entry name" value="PurK_C"/>
    <property type="match status" value="1"/>
</dbReference>
<comment type="pathway">
    <text evidence="4">Purine metabolism; IMP biosynthesis via de novo pathway; 5-amino-1-(5-phospho-D-ribosyl)imidazole-4-carboxylate from 5-amino-1-(5-phospho-D-ribosyl)imidazole (N5-CAIR route): step 1/2.</text>
</comment>
<dbReference type="Pfam" id="PF02222">
    <property type="entry name" value="ATP-grasp"/>
    <property type="match status" value="2"/>
</dbReference>
<dbReference type="OrthoDB" id="9804625at2"/>
<dbReference type="InterPro" id="IPR040686">
    <property type="entry name" value="PurK_C"/>
</dbReference>
<keyword evidence="3 4" id="KW-0067">ATP-binding</keyword>
<dbReference type="GO" id="GO:0006189">
    <property type="term" value="P:'de novo' IMP biosynthetic process"/>
    <property type="evidence" value="ECO:0007669"/>
    <property type="project" value="UniProtKB-UniRule"/>
</dbReference>
<dbReference type="PROSITE" id="PS50975">
    <property type="entry name" value="ATP_GRASP"/>
    <property type="match status" value="1"/>
</dbReference>
<dbReference type="Proteomes" id="UP000007383">
    <property type="component" value="Chromosome"/>
</dbReference>
<feature type="domain" description="ATP-grasp" evidence="5">
    <location>
        <begin position="122"/>
        <end position="359"/>
    </location>
</feature>
<dbReference type="InterPro" id="IPR016185">
    <property type="entry name" value="PreATP-grasp_dom_sf"/>
</dbReference>
<dbReference type="GO" id="GO:0005524">
    <property type="term" value="F:ATP binding"/>
    <property type="evidence" value="ECO:0007669"/>
    <property type="project" value="UniProtKB-UniRule"/>
</dbReference>
<feature type="binding site" evidence="4">
    <location>
        <position position="120"/>
    </location>
    <ligand>
        <name>ATP</name>
        <dbReference type="ChEBI" id="CHEBI:30616"/>
    </ligand>
</feature>
<feature type="binding site" evidence="4">
    <location>
        <position position="210"/>
    </location>
    <ligand>
        <name>ATP</name>
        <dbReference type="ChEBI" id="CHEBI:30616"/>
    </ligand>
</feature>
<dbReference type="InterPro" id="IPR005875">
    <property type="entry name" value="PurK"/>
</dbReference>
<dbReference type="GO" id="GO:0034028">
    <property type="term" value="F:5-(carboxyamino)imidazole ribonucleotide synthase activity"/>
    <property type="evidence" value="ECO:0007669"/>
    <property type="project" value="UniProtKB-UniRule"/>
</dbReference>
<protein>
    <recommendedName>
        <fullName evidence="4">N5-carboxyaminoimidazole ribonucleotide synthase</fullName>
        <shortName evidence="4">N5-CAIR synthase</shortName>
        <ecNumber evidence="4">6.3.4.18</ecNumber>
    </recommendedName>
    <alternativeName>
        <fullName evidence="4">5-(carboxyamino)imidazole ribonucleotide synthetase</fullName>
    </alternativeName>
</protein>
<dbReference type="Pfam" id="PF22660">
    <property type="entry name" value="RS_preATP-grasp-like"/>
    <property type="match status" value="1"/>
</dbReference>
<reference evidence="7" key="1">
    <citation type="journal article" date="2013" name="Stand. Genomic Sci.">
        <title>Complete genome sequence of the halophilic bacterium Spirochaeta africana type strain (Z-7692(T)) from the alkaline Lake Magadi in the East African Rift.</title>
        <authorList>
            <person name="Liolos K."/>
            <person name="Abt B."/>
            <person name="Scheuner C."/>
            <person name="Teshima H."/>
            <person name="Held B."/>
            <person name="Lapidus A."/>
            <person name="Nolan M."/>
            <person name="Lucas S."/>
            <person name="Deshpande S."/>
            <person name="Cheng J.F."/>
            <person name="Tapia R."/>
            <person name="Goodwin L.A."/>
            <person name="Pitluck S."/>
            <person name="Pagani I."/>
            <person name="Ivanova N."/>
            <person name="Mavromatis K."/>
            <person name="Mikhailova N."/>
            <person name="Huntemann M."/>
            <person name="Pati A."/>
            <person name="Chen A."/>
            <person name="Palaniappan K."/>
            <person name="Land M."/>
            <person name="Rohde M."/>
            <person name="Tindall B.J."/>
            <person name="Detter J.C."/>
            <person name="Goker M."/>
            <person name="Bristow J."/>
            <person name="Eisen J.A."/>
            <person name="Markowitz V."/>
            <person name="Hugenholtz P."/>
            <person name="Woyke T."/>
            <person name="Klenk H.P."/>
            <person name="Kyrpides N.C."/>
        </authorList>
    </citation>
    <scope>NUCLEOTIDE SEQUENCE</scope>
    <source>
        <strain evidence="7">ATCC 700263 / DSM 8902 / Z-7692</strain>
    </source>
</reference>
<dbReference type="InterPro" id="IPR011054">
    <property type="entry name" value="Rudment_hybrid_motif"/>
</dbReference>
<name>H9UGD7_SPIAZ</name>
<dbReference type="AlphaFoldDB" id="H9UGD7"/>
<dbReference type="eggNOG" id="COG0026">
    <property type="taxonomic scope" value="Bacteria"/>
</dbReference>
<keyword evidence="1 4" id="KW-0547">Nucleotide-binding</keyword>
<gene>
    <name evidence="4" type="primary">purK</name>
    <name evidence="6" type="ordered locus">Spiaf_0477</name>
</gene>
<feature type="binding site" evidence="4">
    <location>
        <position position="167"/>
    </location>
    <ligand>
        <name>ATP</name>
        <dbReference type="ChEBI" id="CHEBI:30616"/>
    </ligand>
</feature>
<sequence>MSVNQNGSTGAGNSSAYRPGKTLGIVGGGQLGRMLLPEARRLGLRVAVYSGSPDDPAVGGADVFVQGSLTDADGIAAFARECDYLTIEIEHVSLAGLQRAEEAGCRVFPPSSALATVQDKLAQRRCFEGLPQPRFAELPDFRPDDEPAWRAEVLSRAQEFGFPVVQKTRRGGYDGRGVAVLRSPEDVTDTDGRLLCADSYLEDFVALRMELGVLVARSAAGAGAGVAGAGGDGTGAAMEAATDEAAGAGADGASAAGAAPAAIAAFPVTEMLFDPELNICTSVAFPARIDAAVAARAVSIARSAAARLGVTGLLAVELFIDQDGEVLLNEVAPRPHNSGHGTIEGVPTSQYGQHLRAGLGLPLGAVEPVIPTVMNNLLGADGAEGTPVITGLAELLAIPGTALHWYGKPQVRPGRKMGHVTVTAGRLEQALERAGQAAELIRIEGE</sequence>
<keyword evidence="2 4" id="KW-0658">Purine biosynthesis</keyword>
<dbReference type="GO" id="GO:0046872">
    <property type="term" value="F:metal ion binding"/>
    <property type="evidence" value="ECO:0007669"/>
    <property type="project" value="InterPro"/>
</dbReference>
<evidence type="ECO:0000256" key="3">
    <source>
        <dbReference type="ARBA" id="ARBA00022840"/>
    </source>
</evidence>
<dbReference type="Gene3D" id="3.40.50.20">
    <property type="match status" value="1"/>
</dbReference>
<keyword evidence="7" id="KW-1185">Reference proteome</keyword>
<dbReference type="SUPFAM" id="SSF56059">
    <property type="entry name" value="Glutathione synthetase ATP-binding domain-like"/>
    <property type="match status" value="1"/>
</dbReference>
<dbReference type="PANTHER" id="PTHR11609">
    <property type="entry name" value="PURINE BIOSYNTHESIS PROTEIN 6/7, PUR6/7"/>
    <property type="match status" value="1"/>
</dbReference>
<dbReference type="Gene3D" id="3.30.1490.20">
    <property type="entry name" value="ATP-grasp fold, A domain"/>
    <property type="match status" value="1"/>
</dbReference>
<dbReference type="EMBL" id="CP003282">
    <property type="protein sequence ID" value="AFG36580.1"/>
    <property type="molecule type" value="Genomic_DNA"/>
</dbReference>
<dbReference type="SUPFAM" id="SSF51246">
    <property type="entry name" value="Rudiment single hybrid motif"/>
    <property type="match status" value="1"/>
</dbReference>
<organism evidence="6 7">
    <name type="scientific">Spirochaeta africana (strain ATCC 700263 / DSM 8902 / Z-7692)</name>
    <dbReference type="NCBI Taxonomy" id="889378"/>
    <lineage>
        <taxon>Bacteria</taxon>
        <taxon>Pseudomonadati</taxon>
        <taxon>Spirochaetota</taxon>
        <taxon>Spirochaetia</taxon>
        <taxon>Spirochaetales</taxon>
        <taxon>Spirochaetaceae</taxon>
        <taxon>Spirochaeta</taxon>
    </lineage>
</organism>
<dbReference type="HOGENOM" id="CLU_011534_0_2_12"/>
<evidence type="ECO:0000259" key="5">
    <source>
        <dbReference type="PROSITE" id="PS50975"/>
    </source>
</evidence>
<keyword evidence="4" id="KW-0436">Ligase</keyword>
<dbReference type="EC" id="6.3.4.18" evidence="4"/>
<dbReference type="PATRIC" id="fig|889378.3.peg.486"/>
<comment type="subunit">
    <text evidence="4">Homodimer.</text>
</comment>
<evidence type="ECO:0000256" key="2">
    <source>
        <dbReference type="ARBA" id="ARBA00022755"/>
    </source>
</evidence>
<feature type="binding site" evidence="4">
    <location>
        <begin position="329"/>
        <end position="330"/>
    </location>
    <ligand>
        <name>ATP</name>
        <dbReference type="ChEBI" id="CHEBI:30616"/>
    </ligand>
</feature>
<comment type="function">
    <text evidence="4">Catalyzes the ATP-dependent conversion of 5-aminoimidazole ribonucleotide (AIR) and HCO(3)(-) to N5-carboxyaminoimidazole ribonucleotide (N5-CAIR).</text>
</comment>
<dbReference type="HAMAP" id="MF_01928">
    <property type="entry name" value="PurK"/>
    <property type="match status" value="1"/>
</dbReference>
<dbReference type="InterPro" id="IPR011761">
    <property type="entry name" value="ATP-grasp"/>
</dbReference>
<dbReference type="InterPro" id="IPR003135">
    <property type="entry name" value="ATP-grasp_carboxylate-amine"/>
</dbReference>
<dbReference type="SUPFAM" id="SSF52440">
    <property type="entry name" value="PreATP-grasp domain"/>
    <property type="match status" value="1"/>
</dbReference>
<evidence type="ECO:0000313" key="7">
    <source>
        <dbReference type="Proteomes" id="UP000007383"/>
    </source>
</evidence>
<dbReference type="STRING" id="889378.Spiaf_0477"/>
<dbReference type="InterPro" id="IPR054350">
    <property type="entry name" value="PurT/PurK_preATP-grasp"/>
</dbReference>
<dbReference type="Gene3D" id="3.30.470.20">
    <property type="entry name" value="ATP-grasp fold, B domain"/>
    <property type="match status" value="1"/>
</dbReference>
<proteinExistence type="inferred from homology"/>
<dbReference type="InterPro" id="IPR013815">
    <property type="entry name" value="ATP_grasp_subdomain_1"/>
</dbReference>
<dbReference type="RefSeq" id="WP_014454577.1">
    <property type="nucleotide sequence ID" value="NC_017098.1"/>
</dbReference>
<dbReference type="GO" id="GO:0004638">
    <property type="term" value="F:phosphoribosylaminoimidazole carboxylase activity"/>
    <property type="evidence" value="ECO:0007669"/>
    <property type="project" value="InterPro"/>
</dbReference>